<keyword evidence="3" id="KW-1185">Reference proteome</keyword>
<dbReference type="AlphaFoldDB" id="A0A3M7PLA4"/>
<evidence type="ECO:0000256" key="1">
    <source>
        <dbReference type="SAM" id="MobiDB-lite"/>
    </source>
</evidence>
<evidence type="ECO:0000313" key="2">
    <source>
        <dbReference type="EMBL" id="RMZ99437.1"/>
    </source>
</evidence>
<feature type="region of interest" description="Disordered" evidence="1">
    <location>
        <begin position="1"/>
        <end position="33"/>
    </location>
</feature>
<dbReference type="EMBL" id="REGN01010216">
    <property type="protein sequence ID" value="RMZ99437.1"/>
    <property type="molecule type" value="Genomic_DNA"/>
</dbReference>
<gene>
    <name evidence="2" type="ORF">BpHYR1_034094</name>
</gene>
<protein>
    <submittedName>
        <fullName evidence="2">Uncharacterized protein</fullName>
    </submittedName>
</protein>
<dbReference type="OrthoDB" id="10189607at2759"/>
<organism evidence="2 3">
    <name type="scientific">Brachionus plicatilis</name>
    <name type="common">Marine rotifer</name>
    <name type="synonym">Brachionus muelleri</name>
    <dbReference type="NCBI Taxonomy" id="10195"/>
    <lineage>
        <taxon>Eukaryota</taxon>
        <taxon>Metazoa</taxon>
        <taxon>Spiralia</taxon>
        <taxon>Gnathifera</taxon>
        <taxon>Rotifera</taxon>
        <taxon>Eurotatoria</taxon>
        <taxon>Monogononta</taxon>
        <taxon>Pseudotrocha</taxon>
        <taxon>Ploima</taxon>
        <taxon>Brachionidae</taxon>
        <taxon>Brachionus</taxon>
    </lineage>
</organism>
<evidence type="ECO:0000313" key="3">
    <source>
        <dbReference type="Proteomes" id="UP000276133"/>
    </source>
</evidence>
<reference evidence="2 3" key="1">
    <citation type="journal article" date="2018" name="Sci. Rep.">
        <title>Genomic signatures of local adaptation to the degree of environmental predictability in rotifers.</title>
        <authorList>
            <person name="Franch-Gras L."/>
            <person name="Hahn C."/>
            <person name="Garcia-Roger E.M."/>
            <person name="Carmona M.J."/>
            <person name="Serra M."/>
            <person name="Gomez A."/>
        </authorList>
    </citation>
    <scope>NUCLEOTIDE SEQUENCE [LARGE SCALE GENOMIC DNA]</scope>
    <source>
        <strain evidence="2">HYR1</strain>
    </source>
</reference>
<sequence>MKSNGELRRSTRQSKPPGRLRGNLEEPRGKEDISRRTLFKKNHKNGKNFDICIRNITALGRDRRKTAETLEIFISKEIIRQGLDNTLALVDNLKVLEMSRDHDGTTYIAFCRMERLDRHGEAIEFMNSMTLEGRKLQAKLNDIESGTAQWS</sequence>
<proteinExistence type="predicted"/>
<feature type="compositionally biased region" description="Basic and acidic residues" evidence="1">
    <location>
        <begin position="22"/>
        <end position="33"/>
    </location>
</feature>
<comment type="caution">
    <text evidence="2">The sequence shown here is derived from an EMBL/GenBank/DDBJ whole genome shotgun (WGS) entry which is preliminary data.</text>
</comment>
<dbReference type="Proteomes" id="UP000276133">
    <property type="component" value="Unassembled WGS sequence"/>
</dbReference>
<accession>A0A3M7PLA4</accession>
<name>A0A3M7PLA4_BRAPC</name>